<gene>
    <name evidence="1" type="ORF">DNFV4_00450</name>
</gene>
<dbReference type="Proteomes" id="UP001179121">
    <property type="component" value="Chromosome"/>
</dbReference>
<evidence type="ECO:0000313" key="1">
    <source>
        <dbReference type="EMBL" id="CAI4030026.1"/>
    </source>
</evidence>
<proteinExistence type="predicted"/>
<dbReference type="EMBL" id="OX365700">
    <property type="protein sequence ID" value="CAI4030026.1"/>
    <property type="molecule type" value="Genomic_DNA"/>
</dbReference>
<dbReference type="AlphaFoldDB" id="A0AA86MVZ2"/>
<sequence length="31" mass="3456">MAEDKAISAFRLYEALDKFFRCGFAGNAEPS</sequence>
<evidence type="ECO:0000313" key="2">
    <source>
        <dbReference type="Proteomes" id="UP001179121"/>
    </source>
</evidence>
<protein>
    <submittedName>
        <fullName evidence="1">Uncharacterized protein</fullName>
    </submittedName>
</protein>
<dbReference type="KEGG" id="nti:DNFV4_00450"/>
<organism evidence="1 2">
    <name type="scientific">Nitrospira tepida</name>
    <dbReference type="NCBI Taxonomy" id="2973512"/>
    <lineage>
        <taxon>Bacteria</taxon>
        <taxon>Pseudomonadati</taxon>
        <taxon>Nitrospirota</taxon>
        <taxon>Nitrospiria</taxon>
        <taxon>Nitrospirales</taxon>
        <taxon>Nitrospiraceae</taxon>
        <taxon>Nitrospira</taxon>
    </lineage>
</organism>
<reference evidence="1" key="1">
    <citation type="submission" date="2022-10" db="EMBL/GenBank/DDBJ databases">
        <authorList>
            <person name="Koch H."/>
        </authorList>
    </citation>
    <scope>NUCLEOTIDE SEQUENCE</scope>
    <source>
        <strain evidence="1">DNF</strain>
    </source>
</reference>
<accession>A0AA86MVZ2</accession>
<keyword evidence="2" id="KW-1185">Reference proteome</keyword>
<name>A0AA86MVZ2_9BACT</name>